<dbReference type="Pfam" id="PF00072">
    <property type="entry name" value="Response_reg"/>
    <property type="match status" value="1"/>
</dbReference>
<dbReference type="CDD" id="cd17535">
    <property type="entry name" value="REC_NarL-like"/>
    <property type="match status" value="1"/>
</dbReference>
<proteinExistence type="predicted"/>
<dbReference type="PRINTS" id="PR00038">
    <property type="entry name" value="HTHLUXR"/>
</dbReference>
<accession>A0A2C6MIC1</accession>
<dbReference type="InterPro" id="IPR011006">
    <property type="entry name" value="CheY-like_superfamily"/>
</dbReference>
<sequence length="228" mass="25346">MDKITIMLADDHVVVRESIRKFLEEEEKFQVVGEVGDGQSAVQMAVNLQPKVVIMDIEMPGLNGIEATRQIKKLCPGCFVLILTAYDYEQYIFALPDIGADGFLLKDISGRELINATQAVFRGESVLHPSVTGKVMKKLRARAAQDPAYTEPLTGREKEVLLLVAAGYKNKEIAKTLYVSVRTVEAHLGNIFAKLGVTSRTEAILEALKKDWILLDQLKSMEQARVIN</sequence>
<comment type="function">
    <text evidence="6">May play the central regulatory role in sporulation. It may be an element of the effector pathway responsible for the activation of sporulation genes in response to nutritional stress. Spo0A may act in concert with spo0H (a sigma factor) to control the expression of some genes that are critical to the sporulation process.</text>
</comment>
<evidence type="ECO:0000256" key="7">
    <source>
        <dbReference type="PROSITE-ProRule" id="PRU00169"/>
    </source>
</evidence>
<gene>
    <name evidence="10" type="ORF">P378_02150</name>
</gene>
<reference evidence="10 11" key="1">
    <citation type="submission" date="2013-09" db="EMBL/GenBank/DDBJ databases">
        <title>Biodegradation of hydrocarbons in the deep terrestrial subsurface : characterization of a microbial consortium composed of two Desulfotomaculum species originating from a deep geological formation.</title>
        <authorList>
            <person name="Aullo T."/>
            <person name="Berlendis S."/>
            <person name="Lascourreges J.-F."/>
            <person name="Dessort D."/>
            <person name="Saint-Laurent S."/>
            <person name="Schraauwers B."/>
            <person name="Mas J."/>
            <person name="Magot M."/>
            <person name="Ranchou-Peyruse A."/>
        </authorList>
    </citation>
    <scope>NUCLEOTIDE SEQUENCE [LARGE SCALE GENOMIC DNA]</scope>
    <source>
        <strain evidence="10 11">Bs107</strain>
    </source>
</reference>
<feature type="modified residue" description="4-aspartylphosphate" evidence="7">
    <location>
        <position position="56"/>
    </location>
</feature>
<protein>
    <recommendedName>
        <fullName evidence="1">Stage 0 sporulation protein A homolog</fullName>
    </recommendedName>
</protein>
<dbReference type="GO" id="GO:0003677">
    <property type="term" value="F:DNA binding"/>
    <property type="evidence" value="ECO:0007669"/>
    <property type="project" value="UniProtKB-KW"/>
</dbReference>
<keyword evidence="5" id="KW-0804">Transcription</keyword>
<evidence type="ECO:0000259" key="9">
    <source>
        <dbReference type="PROSITE" id="PS50110"/>
    </source>
</evidence>
<feature type="domain" description="HTH luxR-type" evidence="8">
    <location>
        <begin position="146"/>
        <end position="211"/>
    </location>
</feature>
<dbReference type="Pfam" id="PF00196">
    <property type="entry name" value="GerE"/>
    <property type="match status" value="1"/>
</dbReference>
<keyword evidence="4" id="KW-0238">DNA-binding</keyword>
<dbReference type="RefSeq" id="WP_207653969.1">
    <property type="nucleotide sequence ID" value="NZ_AWQQ01000017.1"/>
</dbReference>
<dbReference type="InterPro" id="IPR016032">
    <property type="entry name" value="Sig_transdc_resp-reg_C-effctor"/>
</dbReference>
<evidence type="ECO:0000256" key="2">
    <source>
        <dbReference type="ARBA" id="ARBA00022553"/>
    </source>
</evidence>
<evidence type="ECO:0000313" key="10">
    <source>
        <dbReference type="EMBL" id="PHJ39554.1"/>
    </source>
</evidence>
<keyword evidence="2 7" id="KW-0597">Phosphoprotein</keyword>
<dbReference type="Proteomes" id="UP000222564">
    <property type="component" value="Unassembled WGS sequence"/>
</dbReference>
<evidence type="ECO:0000256" key="4">
    <source>
        <dbReference type="ARBA" id="ARBA00023125"/>
    </source>
</evidence>
<dbReference type="PANTHER" id="PTHR43214:SF43">
    <property type="entry name" value="TWO-COMPONENT RESPONSE REGULATOR"/>
    <property type="match status" value="1"/>
</dbReference>
<evidence type="ECO:0000256" key="1">
    <source>
        <dbReference type="ARBA" id="ARBA00018672"/>
    </source>
</evidence>
<keyword evidence="3" id="KW-0805">Transcription regulation</keyword>
<dbReference type="SMART" id="SM00421">
    <property type="entry name" value="HTH_LUXR"/>
    <property type="match status" value="1"/>
</dbReference>
<dbReference type="PANTHER" id="PTHR43214">
    <property type="entry name" value="TWO-COMPONENT RESPONSE REGULATOR"/>
    <property type="match status" value="1"/>
</dbReference>
<dbReference type="GO" id="GO:0000160">
    <property type="term" value="P:phosphorelay signal transduction system"/>
    <property type="evidence" value="ECO:0007669"/>
    <property type="project" value="InterPro"/>
</dbReference>
<dbReference type="InterPro" id="IPR039420">
    <property type="entry name" value="WalR-like"/>
</dbReference>
<dbReference type="Gene3D" id="3.40.50.2300">
    <property type="match status" value="1"/>
</dbReference>
<evidence type="ECO:0000256" key="3">
    <source>
        <dbReference type="ARBA" id="ARBA00023015"/>
    </source>
</evidence>
<dbReference type="PROSITE" id="PS00622">
    <property type="entry name" value="HTH_LUXR_1"/>
    <property type="match status" value="1"/>
</dbReference>
<dbReference type="CDD" id="cd06170">
    <property type="entry name" value="LuxR_C_like"/>
    <property type="match status" value="1"/>
</dbReference>
<dbReference type="SMART" id="SM00448">
    <property type="entry name" value="REC"/>
    <property type="match status" value="1"/>
</dbReference>
<dbReference type="GO" id="GO:0006355">
    <property type="term" value="P:regulation of DNA-templated transcription"/>
    <property type="evidence" value="ECO:0007669"/>
    <property type="project" value="InterPro"/>
</dbReference>
<name>A0A2C6MIC1_9FIRM</name>
<organism evidence="10 11">
    <name type="scientific">Desulforamulus profundi</name>
    <dbReference type="NCBI Taxonomy" id="1383067"/>
    <lineage>
        <taxon>Bacteria</taxon>
        <taxon>Bacillati</taxon>
        <taxon>Bacillota</taxon>
        <taxon>Clostridia</taxon>
        <taxon>Eubacteriales</taxon>
        <taxon>Peptococcaceae</taxon>
        <taxon>Desulforamulus</taxon>
    </lineage>
</organism>
<dbReference type="InterPro" id="IPR000792">
    <property type="entry name" value="Tscrpt_reg_LuxR_C"/>
</dbReference>
<dbReference type="SUPFAM" id="SSF46894">
    <property type="entry name" value="C-terminal effector domain of the bipartite response regulators"/>
    <property type="match status" value="1"/>
</dbReference>
<dbReference type="EMBL" id="AWQQ01000017">
    <property type="protein sequence ID" value="PHJ39554.1"/>
    <property type="molecule type" value="Genomic_DNA"/>
</dbReference>
<evidence type="ECO:0000256" key="5">
    <source>
        <dbReference type="ARBA" id="ARBA00023163"/>
    </source>
</evidence>
<dbReference type="AlphaFoldDB" id="A0A2C6MIC1"/>
<dbReference type="InterPro" id="IPR001789">
    <property type="entry name" value="Sig_transdc_resp-reg_receiver"/>
</dbReference>
<dbReference type="PROSITE" id="PS50043">
    <property type="entry name" value="HTH_LUXR_2"/>
    <property type="match status" value="1"/>
</dbReference>
<dbReference type="InterPro" id="IPR058245">
    <property type="entry name" value="NreC/VraR/RcsB-like_REC"/>
</dbReference>
<keyword evidence="11" id="KW-1185">Reference proteome</keyword>
<dbReference type="SUPFAM" id="SSF52172">
    <property type="entry name" value="CheY-like"/>
    <property type="match status" value="1"/>
</dbReference>
<evidence type="ECO:0000256" key="6">
    <source>
        <dbReference type="ARBA" id="ARBA00024867"/>
    </source>
</evidence>
<evidence type="ECO:0000259" key="8">
    <source>
        <dbReference type="PROSITE" id="PS50043"/>
    </source>
</evidence>
<dbReference type="PROSITE" id="PS50110">
    <property type="entry name" value="RESPONSE_REGULATORY"/>
    <property type="match status" value="1"/>
</dbReference>
<evidence type="ECO:0000313" key="11">
    <source>
        <dbReference type="Proteomes" id="UP000222564"/>
    </source>
</evidence>
<feature type="domain" description="Response regulatory" evidence="9">
    <location>
        <begin position="5"/>
        <end position="121"/>
    </location>
</feature>
<comment type="caution">
    <text evidence="10">The sequence shown here is derived from an EMBL/GenBank/DDBJ whole genome shotgun (WGS) entry which is preliminary data.</text>
</comment>